<keyword evidence="2" id="KW-1185">Reference proteome</keyword>
<dbReference type="SUPFAM" id="SSF54665">
    <property type="entry name" value="CO dehydrogenase molybdoprotein N-domain-like"/>
    <property type="match status" value="1"/>
</dbReference>
<dbReference type="InterPro" id="IPR036856">
    <property type="entry name" value="Ald_Oxase/Xan_DH_a/b_sf"/>
</dbReference>
<dbReference type="EMBL" id="ABIC01000013">
    <property type="protein sequence ID" value="EDQ01049.1"/>
    <property type="molecule type" value="Genomic_DNA"/>
</dbReference>
<proteinExistence type="predicted"/>
<evidence type="ECO:0000313" key="1">
    <source>
        <dbReference type="EMBL" id="EDQ01049.1"/>
    </source>
</evidence>
<evidence type="ECO:0000313" key="2">
    <source>
        <dbReference type="Proteomes" id="UP000005839"/>
    </source>
</evidence>
<protein>
    <submittedName>
        <fullName evidence="1">Isoquinoline 1-oxidoreductase, beta subunit, putative</fullName>
    </submittedName>
</protein>
<name>A9D7K6_9GAMM</name>
<dbReference type="Gene3D" id="3.90.1170.50">
    <property type="entry name" value="Aldehyde oxidase/xanthine dehydrogenase, a/b hammerhead"/>
    <property type="match status" value="1"/>
</dbReference>
<reference evidence="1 2" key="1">
    <citation type="submission" date="2007-10" db="EMBL/GenBank/DDBJ databases">
        <authorList>
            <person name="Yayanos A."/>
            <person name="Ferriera S."/>
            <person name="Johnson J."/>
            <person name="Kravitz S."/>
            <person name="Halpern A."/>
            <person name="Remington K."/>
            <person name="Beeson K."/>
            <person name="Tran B."/>
            <person name="Rogers Y.-H."/>
            <person name="Friedman R."/>
            <person name="Venter J.C."/>
        </authorList>
    </citation>
    <scope>NUCLEOTIDE SEQUENCE [LARGE SCALE GENOMIC DNA]</scope>
    <source>
        <strain evidence="1 2">KT99</strain>
    </source>
</reference>
<sequence>MSHAKSGKSASFGELAMAASKVKLPDVETLSLKSPKEYTHIGASHAIVDMQDMLTGKALYGYDVQVDGMLCASITRPPARVWQ</sequence>
<dbReference type="PANTHER" id="PTHR47495">
    <property type="entry name" value="ALDEHYDE DEHYDROGENASE"/>
    <property type="match status" value="1"/>
</dbReference>
<dbReference type="PANTHER" id="PTHR47495:SF3">
    <property type="entry name" value="BLR6219 PROTEIN"/>
    <property type="match status" value="1"/>
</dbReference>
<dbReference type="InterPro" id="IPR052516">
    <property type="entry name" value="N-heterocyclic_Hydroxylase"/>
</dbReference>
<dbReference type="STRING" id="314608.KT99_10123"/>
<comment type="caution">
    <text evidence="1">The sequence shown here is derived from an EMBL/GenBank/DDBJ whole genome shotgun (WGS) entry which is preliminary data.</text>
</comment>
<gene>
    <name evidence="1" type="ORF">KT99_10123</name>
</gene>
<dbReference type="AlphaFoldDB" id="A9D7K6"/>
<organism evidence="1 2">
    <name type="scientific">Shewanella benthica KT99</name>
    <dbReference type="NCBI Taxonomy" id="314608"/>
    <lineage>
        <taxon>Bacteria</taxon>
        <taxon>Pseudomonadati</taxon>
        <taxon>Pseudomonadota</taxon>
        <taxon>Gammaproteobacteria</taxon>
        <taxon>Alteromonadales</taxon>
        <taxon>Shewanellaceae</taxon>
        <taxon>Shewanella</taxon>
    </lineage>
</organism>
<dbReference type="Proteomes" id="UP000005839">
    <property type="component" value="Unassembled WGS sequence"/>
</dbReference>
<accession>A9D7K6</accession>